<dbReference type="AlphaFoldDB" id="A0A197JZH6"/>
<accession>A0A197JZH6</accession>
<dbReference type="Gene3D" id="1.20.141.10">
    <property type="entry name" value="Chitosanase, subunit A, domain 1"/>
    <property type="match status" value="1"/>
</dbReference>
<keyword evidence="2" id="KW-1185">Reference proteome</keyword>
<dbReference type="Proteomes" id="UP000078512">
    <property type="component" value="Unassembled WGS sequence"/>
</dbReference>
<protein>
    <submittedName>
        <fullName evidence="1">Uncharacterized protein</fullName>
    </submittedName>
</protein>
<dbReference type="EMBL" id="KV442038">
    <property type="protein sequence ID" value="OAQ29846.1"/>
    <property type="molecule type" value="Genomic_DNA"/>
</dbReference>
<dbReference type="SUPFAM" id="SSF53955">
    <property type="entry name" value="Lysozyme-like"/>
    <property type="match status" value="1"/>
</dbReference>
<reference evidence="1 2" key="1">
    <citation type="submission" date="2016-05" db="EMBL/GenBank/DDBJ databases">
        <title>Genome sequencing reveals origins of a unique bacterial endosymbiosis in the earliest lineages of terrestrial Fungi.</title>
        <authorList>
            <consortium name="DOE Joint Genome Institute"/>
            <person name="Uehling J."/>
            <person name="Gryganskyi A."/>
            <person name="Hameed K."/>
            <person name="Tschaplinski T."/>
            <person name="Misztal P."/>
            <person name="Wu S."/>
            <person name="Desiro A."/>
            <person name="Vande Pol N."/>
            <person name="Du Z.-Y."/>
            <person name="Zienkiewicz A."/>
            <person name="Zienkiewicz K."/>
            <person name="Morin E."/>
            <person name="Tisserant E."/>
            <person name="Splivallo R."/>
            <person name="Hainaut M."/>
            <person name="Henrissat B."/>
            <person name="Ohm R."/>
            <person name="Kuo A."/>
            <person name="Yan J."/>
            <person name="Lipzen A."/>
            <person name="Nolan M."/>
            <person name="Labutti K."/>
            <person name="Barry K."/>
            <person name="Goldstein A."/>
            <person name="Labbe J."/>
            <person name="Schadt C."/>
            <person name="Tuskan G."/>
            <person name="Grigoriev I."/>
            <person name="Martin F."/>
            <person name="Vilgalys R."/>
            <person name="Bonito G."/>
        </authorList>
    </citation>
    <scope>NUCLEOTIDE SEQUENCE [LARGE SCALE GENOMIC DNA]</scope>
    <source>
        <strain evidence="1 2">AG-77</strain>
    </source>
</reference>
<gene>
    <name evidence="1" type="ORF">K457DRAFT_125464</name>
</gene>
<name>A0A197JZH6_9FUNG</name>
<sequence>MHSEAMTAFDDAFEHTVGQVTLDGGYSADHGGATAYGITEAVARKEAEISEPIALKLFDMGVNLGIGTAAKFLQRTLNALNRQQADYADGAIGPNSVTAFVSFMNKRKP</sequence>
<evidence type="ECO:0000313" key="1">
    <source>
        <dbReference type="EMBL" id="OAQ29846.1"/>
    </source>
</evidence>
<proteinExistence type="predicted"/>
<dbReference type="OrthoDB" id="2384789at2759"/>
<evidence type="ECO:0000313" key="2">
    <source>
        <dbReference type="Proteomes" id="UP000078512"/>
    </source>
</evidence>
<organism evidence="1 2">
    <name type="scientific">Linnemannia elongata AG-77</name>
    <dbReference type="NCBI Taxonomy" id="1314771"/>
    <lineage>
        <taxon>Eukaryota</taxon>
        <taxon>Fungi</taxon>
        <taxon>Fungi incertae sedis</taxon>
        <taxon>Mucoromycota</taxon>
        <taxon>Mortierellomycotina</taxon>
        <taxon>Mortierellomycetes</taxon>
        <taxon>Mortierellales</taxon>
        <taxon>Mortierellaceae</taxon>
        <taxon>Linnemannia</taxon>
    </lineage>
</organism>
<dbReference type="InterPro" id="IPR023346">
    <property type="entry name" value="Lysozyme-like_dom_sf"/>
</dbReference>